<accession>A0A7L2XXP6</accession>
<feature type="non-terminal residue" evidence="2">
    <location>
        <position position="1"/>
    </location>
</feature>
<dbReference type="PANTHER" id="PTHR14679">
    <property type="entry name" value="GEM-ASSOCIATED PROTEIN 7"/>
    <property type="match status" value="1"/>
</dbReference>
<proteinExistence type="predicted"/>
<dbReference type="PANTHER" id="PTHR14679:SF1">
    <property type="entry name" value="GEM-ASSOCIATED PROTEIN 7"/>
    <property type="match status" value="1"/>
</dbReference>
<keyword evidence="3" id="KW-1185">Reference proteome</keyword>
<dbReference type="Pfam" id="PF11095">
    <property type="entry name" value="Gemin7"/>
    <property type="match status" value="1"/>
</dbReference>
<gene>
    <name evidence="2" type="primary">Gemin7</name>
    <name evidence="2" type="ORF">ERPZAN_R14454</name>
</gene>
<dbReference type="InterPro" id="IPR020338">
    <property type="entry name" value="SMN_gemin7"/>
</dbReference>
<dbReference type="Proteomes" id="UP000545329">
    <property type="component" value="Unassembled WGS sequence"/>
</dbReference>
<dbReference type="OrthoDB" id="70763at2759"/>
<feature type="region of interest" description="Disordered" evidence="1">
    <location>
        <begin position="1"/>
        <end position="43"/>
    </location>
</feature>
<name>A0A7L2XXP6_9PASS</name>
<reference evidence="2 3" key="1">
    <citation type="submission" date="2019-09" db="EMBL/GenBank/DDBJ databases">
        <title>Bird 10,000 Genomes (B10K) Project - Family phase.</title>
        <authorList>
            <person name="Zhang G."/>
        </authorList>
    </citation>
    <scope>NUCLEOTIDE SEQUENCE [LARGE SCALE GENOMIC DNA]</scope>
    <source>
        <strain evidence="2">B10K-DU-002-58</strain>
        <tissue evidence="2">Muscle</tissue>
    </source>
</reference>
<sequence>MSSPLPLPVPILRLPLGPDPGGSRGFRSSDPRGDSNSRAAPELQRSRAALRERFLLLLGLARARPVRFSLWAGLAVDAQFGAADLEPSRFQVDSLRTPLGIQGSALLRASDVLAFSF</sequence>
<evidence type="ECO:0000313" key="2">
    <source>
        <dbReference type="EMBL" id="NXS86509.1"/>
    </source>
</evidence>
<dbReference type="Gene3D" id="2.30.30.100">
    <property type="match status" value="1"/>
</dbReference>
<dbReference type="AlphaFoldDB" id="A0A7L2XXP6"/>
<evidence type="ECO:0000256" key="1">
    <source>
        <dbReference type="SAM" id="MobiDB-lite"/>
    </source>
</evidence>
<dbReference type="GO" id="GO:0000387">
    <property type="term" value="P:spliceosomal snRNP assembly"/>
    <property type="evidence" value="ECO:0007669"/>
    <property type="project" value="TreeGrafter"/>
</dbReference>
<organism evidence="2 3">
    <name type="scientific">Erpornis zantholeuca</name>
    <dbReference type="NCBI Taxonomy" id="1112836"/>
    <lineage>
        <taxon>Eukaryota</taxon>
        <taxon>Metazoa</taxon>
        <taxon>Chordata</taxon>
        <taxon>Craniata</taxon>
        <taxon>Vertebrata</taxon>
        <taxon>Euteleostomi</taxon>
        <taxon>Archelosauria</taxon>
        <taxon>Archosauria</taxon>
        <taxon>Dinosauria</taxon>
        <taxon>Saurischia</taxon>
        <taxon>Theropoda</taxon>
        <taxon>Coelurosauria</taxon>
        <taxon>Aves</taxon>
        <taxon>Neognathae</taxon>
        <taxon>Neoaves</taxon>
        <taxon>Telluraves</taxon>
        <taxon>Australaves</taxon>
        <taxon>Passeriformes</taxon>
        <taxon>Sylvioidea</taxon>
        <taxon>Timaliidae</taxon>
        <taxon>Erpornis</taxon>
    </lineage>
</organism>
<evidence type="ECO:0000313" key="3">
    <source>
        <dbReference type="Proteomes" id="UP000545329"/>
    </source>
</evidence>
<dbReference type="GO" id="GO:0034719">
    <property type="term" value="C:SMN-Sm protein complex"/>
    <property type="evidence" value="ECO:0007669"/>
    <property type="project" value="InterPro"/>
</dbReference>
<comment type="caution">
    <text evidence="2">The sequence shown here is derived from an EMBL/GenBank/DDBJ whole genome shotgun (WGS) entry which is preliminary data.</text>
</comment>
<feature type="non-terminal residue" evidence="2">
    <location>
        <position position="117"/>
    </location>
</feature>
<protein>
    <submittedName>
        <fullName evidence="2">GEMI7 protein</fullName>
    </submittedName>
</protein>
<dbReference type="EMBL" id="VZTN01026590">
    <property type="protein sequence ID" value="NXS86509.1"/>
    <property type="molecule type" value="Genomic_DNA"/>
</dbReference>